<evidence type="ECO:0000313" key="1">
    <source>
        <dbReference type="EMBL" id="HJC35347.1"/>
    </source>
</evidence>
<accession>A0A9D2NP25</accession>
<dbReference type="EMBL" id="DWWO01000146">
    <property type="protein sequence ID" value="HJC35347.1"/>
    <property type="molecule type" value="Genomic_DNA"/>
</dbReference>
<dbReference type="Proteomes" id="UP000823890">
    <property type="component" value="Unassembled WGS sequence"/>
</dbReference>
<dbReference type="InterPro" id="IPR024269">
    <property type="entry name" value="DUF3791"/>
</dbReference>
<name>A0A9D2NP25_9FIRM</name>
<comment type="caution">
    <text evidence="1">The sequence shown here is derived from an EMBL/GenBank/DDBJ whole genome shotgun (WGS) entry which is preliminary data.</text>
</comment>
<dbReference type="AlphaFoldDB" id="A0A9D2NP25"/>
<reference evidence="1" key="2">
    <citation type="submission" date="2021-04" db="EMBL/GenBank/DDBJ databases">
        <authorList>
            <person name="Gilroy R."/>
        </authorList>
    </citation>
    <scope>NUCLEOTIDE SEQUENCE</scope>
    <source>
        <strain evidence="1">ChiW19-954</strain>
    </source>
</reference>
<evidence type="ECO:0000313" key="2">
    <source>
        <dbReference type="Proteomes" id="UP000823890"/>
    </source>
</evidence>
<sequence length="72" mass="8553">MCTKKELQFSIFLIYNLAEKWQKKPTDVYKILNETHILDDYIFVCYDTLHTLGTEYLVEDITEYAREKGVAV</sequence>
<protein>
    <submittedName>
        <fullName evidence="1">DUF3791 domain-containing protein</fullName>
    </submittedName>
</protein>
<proteinExistence type="predicted"/>
<reference evidence="1" key="1">
    <citation type="journal article" date="2021" name="PeerJ">
        <title>Extensive microbial diversity within the chicken gut microbiome revealed by metagenomics and culture.</title>
        <authorList>
            <person name="Gilroy R."/>
            <person name="Ravi A."/>
            <person name="Getino M."/>
            <person name="Pursley I."/>
            <person name="Horton D.L."/>
            <person name="Alikhan N.F."/>
            <person name="Baker D."/>
            <person name="Gharbi K."/>
            <person name="Hall N."/>
            <person name="Watson M."/>
            <person name="Adriaenssens E.M."/>
            <person name="Foster-Nyarko E."/>
            <person name="Jarju S."/>
            <person name="Secka A."/>
            <person name="Antonio M."/>
            <person name="Oren A."/>
            <person name="Chaudhuri R.R."/>
            <person name="La Ragione R."/>
            <person name="Hildebrand F."/>
            <person name="Pallen M.J."/>
        </authorList>
    </citation>
    <scope>NUCLEOTIDE SEQUENCE</scope>
    <source>
        <strain evidence="1">ChiW19-954</strain>
    </source>
</reference>
<gene>
    <name evidence="1" type="ORF">H9758_12300</name>
</gene>
<organism evidence="1 2">
    <name type="scientific">Candidatus Mediterraneibacter faecipullorum</name>
    <dbReference type="NCBI Taxonomy" id="2838670"/>
    <lineage>
        <taxon>Bacteria</taxon>
        <taxon>Bacillati</taxon>
        <taxon>Bacillota</taxon>
        <taxon>Clostridia</taxon>
        <taxon>Lachnospirales</taxon>
        <taxon>Lachnospiraceae</taxon>
        <taxon>Mediterraneibacter</taxon>
    </lineage>
</organism>
<dbReference type="Pfam" id="PF12668">
    <property type="entry name" value="DUF3791"/>
    <property type="match status" value="1"/>
</dbReference>